<dbReference type="PANTHER" id="PTHR42852:SF6">
    <property type="entry name" value="THIOL:DISULFIDE INTERCHANGE PROTEIN DSBE"/>
    <property type="match status" value="1"/>
</dbReference>
<keyword evidence="3" id="KW-0812">Transmembrane</keyword>
<dbReference type="Pfam" id="PF08534">
    <property type="entry name" value="Redoxin"/>
    <property type="match status" value="1"/>
</dbReference>
<feature type="domain" description="Thioredoxin" evidence="7">
    <location>
        <begin position="64"/>
        <end position="212"/>
    </location>
</feature>
<sequence length="221" mass="23296">MAAAPPSADRRSVPLARWDPRFTRGLRTWRAAALAAAASLTLASCGSSDGSGASTVSSQREKSGFTQYPAGERPAAPAISGELVGGGTLDLADWRGYVIVINVWGSWCAPCRAEAPALKKISDATGKLGVRFGGFNTRDNDSAAMAFERSYKITYPSLRDRDGRLVLRFDGLVPVSAVPSTVLIDRSGHIAARIIGPTTYDTLNTVVRELAAEKPDKGAGS</sequence>
<dbReference type="InterPro" id="IPR050553">
    <property type="entry name" value="Thioredoxin_ResA/DsbE_sf"/>
</dbReference>
<evidence type="ECO:0000259" key="7">
    <source>
        <dbReference type="PROSITE" id="PS51352"/>
    </source>
</evidence>
<dbReference type="PROSITE" id="PS00194">
    <property type="entry name" value="THIOREDOXIN_1"/>
    <property type="match status" value="1"/>
</dbReference>
<evidence type="ECO:0000256" key="5">
    <source>
        <dbReference type="ARBA" id="ARBA00023284"/>
    </source>
</evidence>
<dbReference type="EMBL" id="CM001889">
    <property type="protein sequence ID" value="EOY45773.1"/>
    <property type="molecule type" value="Genomic_DNA"/>
</dbReference>
<keyword evidence="4" id="KW-1015">Disulfide bond</keyword>
<dbReference type="RefSeq" id="WP_016325470.1">
    <property type="nucleotide sequence ID" value="NZ_CM001889.1"/>
</dbReference>
<evidence type="ECO:0000256" key="4">
    <source>
        <dbReference type="ARBA" id="ARBA00023157"/>
    </source>
</evidence>
<comment type="subcellular location">
    <subcellularLocation>
        <location evidence="1">Cell envelope</location>
    </subcellularLocation>
</comment>
<feature type="region of interest" description="Disordered" evidence="6">
    <location>
        <begin position="44"/>
        <end position="73"/>
    </location>
</feature>
<dbReference type="GO" id="GO:0017004">
    <property type="term" value="P:cytochrome complex assembly"/>
    <property type="evidence" value="ECO:0007669"/>
    <property type="project" value="UniProtKB-KW"/>
</dbReference>
<name>A0A7U9DRM5_STRLI</name>
<evidence type="ECO:0000256" key="6">
    <source>
        <dbReference type="SAM" id="MobiDB-lite"/>
    </source>
</evidence>
<dbReference type="CDD" id="cd02966">
    <property type="entry name" value="TlpA_like_family"/>
    <property type="match status" value="1"/>
</dbReference>
<evidence type="ECO:0000313" key="9">
    <source>
        <dbReference type="Proteomes" id="UP000014062"/>
    </source>
</evidence>
<organism evidence="8 9">
    <name type="scientific">Streptomyces lividans 1326</name>
    <dbReference type="NCBI Taxonomy" id="1200984"/>
    <lineage>
        <taxon>Bacteria</taxon>
        <taxon>Bacillati</taxon>
        <taxon>Actinomycetota</taxon>
        <taxon>Actinomycetes</taxon>
        <taxon>Kitasatosporales</taxon>
        <taxon>Streptomycetaceae</taxon>
        <taxon>Streptomyces</taxon>
    </lineage>
</organism>
<proteinExistence type="predicted"/>
<accession>A0A7U9DRM5</accession>
<dbReference type="GO" id="GO:0030313">
    <property type="term" value="C:cell envelope"/>
    <property type="evidence" value="ECO:0007669"/>
    <property type="project" value="UniProtKB-SubCell"/>
</dbReference>
<dbReference type="Gene3D" id="3.40.30.10">
    <property type="entry name" value="Glutaredoxin"/>
    <property type="match status" value="1"/>
</dbReference>
<dbReference type="Proteomes" id="UP000014062">
    <property type="component" value="Chromosome"/>
</dbReference>
<reference evidence="9" key="1">
    <citation type="journal article" date="2013" name="Genome Biol. Evol.">
        <title>The genome sequence of Streptomyces lividans 66 reveals a novel tRNA-dependent peptide biosynthetic system within a metal-related genomic island.</title>
        <authorList>
            <person name="Cruz-Morales P."/>
            <person name="Vijgenboom E."/>
            <person name="Iruegas-Bocardo F."/>
            <person name="Girard G."/>
            <person name="Yanez-Guerra L.A."/>
            <person name="Ramos-Aboites H.E."/>
            <person name="Pernodet J.L."/>
            <person name="Anne J."/>
            <person name="van Wezel G.P."/>
            <person name="Barona-Gomez F."/>
        </authorList>
    </citation>
    <scope>NUCLEOTIDE SEQUENCE [LARGE SCALE GENOMIC DNA]</scope>
    <source>
        <strain evidence="9">1326</strain>
    </source>
</reference>
<evidence type="ECO:0000256" key="3">
    <source>
        <dbReference type="ARBA" id="ARBA00022968"/>
    </source>
</evidence>
<dbReference type="AlphaFoldDB" id="A0A7U9DRM5"/>
<dbReference type="InterPro" id="IPR013766">
    <property type="entry name" value="Thioredoxin_domain"/>
</dbReference>
<dbReference type="SUPFAM" id="SSF52833">
    <property type="entry name" value="Thioredoxin-like"/>
    <property type="match status" value="1"/>
</dbReference>
<dbReference type="InterPro" id="IPR017937">
    <property type="entry name" value="Thioredoxin_CS"/>
</dbReference>
<dbReference type="InterPro" id="IPR036249">
    <property type="entry name" value="Thioredoxin-like_sf"/>
</dbReference>
<dbReference type="InterPro" id="IPR013740">
    <property type="entry name" value="Redoxin"/>
</dbReference>
<dbReference type="GO" id="GO:0016491">
    <property type="term" value="F:oxidoreductase activity"/>
    <property type="evidence" value="ECO:0007669"/>
    <property type="project" value="InterPro"/>
</dbReference>
<keyword evidence="2" id="KW-0201">Cytochrome c-type biogenesis</keyword>
<gene>
    <name evidence="8" type="ORF">SLI_1056</name>
</gene>
<evidence type="ECO:0000313" key="8">
    <source>
        <dbReference type="EMBL" id="EOY45773.1"/>
    </source>
</evidence>
<evidence type="ECO:0000256" key="1">
    <source>
        <dbReference type="ARBA" id="ARBA00004196"/>
    </source>
</evidence>
<evidence type="ECO:0000256" key="2">
    <source>
        <dbReference type="ARBA" id="ARBA00022748"/>
    </source>
</evidence>
<keyword evidence="3" id="KW-0735">Signal-anchor</keyword>
<keyword evidence="5" id="KW-0676">Redox-active center</keyword>
<dbReference type="PANTHER" id="PTHR42852">
    <property type="entry name" value="THIOL:DISULFIDE INTERCHANGE PROTEIN DSBE"/>
    <property type="match status" value="1"/>
</dbReference>
<protein>
    <submittedName>
        <fullName evidence="8">Thiol:disulfide oxidoreductase</fullName>
    </submittedName>
</protein>
<dbReference type="PROSITE" id="PS51352">
    <property type="entry name" value="THIOREDOXIN_2"/>
    <property type="match status" value="1"/>
</dbReference>
<feature type="compositionally biased region" description="Low complexity" evidence="6">
    <location>
        <begin position="44"/>
        <end position="58"/>
    </location>
</feature>